<dbReference type="PANTHER" id="PTHR12295">
    <property type="entry name" value="FURRY-RELATED"/>
    <property type="match status" value="1"/>
</dbReference>
<feature type="region of interest" description="Disordered" evidence="2">
    <location>
        <begin position="2496"/>
        <end position="2569"/>
    </location>
</feature>
<evidence type="ECO:0000256" key="2">
    <source>
        <dbReference type="SAM" id="MobiDB-lite"/>
    </source>
</evidence>
<organism evidence="4 5">
    <name type="scientific">Anaeramoeba flamelloides</name>
    <dbReference type="NCBI Taxonomy" id="1746091"/>
    <lineage>
        <taxon>Eukaryota</taxon>
        <taxon>Metamonada</taxon>
        <taxon>Anaeramoebidae</taxon>
        <taxon>Anaeramoeba</taxon>
    </lineage>
</organism>
<dbReference type="InterPro" id="IPR029473">
    <property type="entry name" value="MOR2-PAG1_mid"/>
</dbReference>
<evidence type="ECO:0000313" key="5">
    <source>
        <dbReference type="Proteomes" id="UP001150062"/>
    </source>
</evidence>
<feature type="region of interest" description="Disordered" evidence="2">
    <location>
        <begin position="2054"/>
        <end position="2087"/>
    </location>
</feature>
<dbReference type="Proteomes" id="UP001150062">
    <property type="component" value="Unassembled WGS sequence"/>
</dbReference>
<dbReference type="SUPFAM" id="SSF48371">
    <property type="entry name" value="ARM repeat"/>
    <property type="match status" value="1"/>
</dbReference>
<feature type="coiled-coil region" evidence="1">
    <location>
        <begin position="2209"/>
        <end position="2236"/>
    </location>
</feature>
<reference evidence="4" key="1">
    <citation type="submission" date="2022-08" db="EMBL/GenBank/DDBJ databases">
        <title>Novel sulfate-reducing endosymbionts in the free-living metamonad Anaeramoeba.</title>
        <authorList>
            <person name="Jerlstrom-Hultqvist J."/>
            <person name="Cepicka I."/>
            <person name="Gallot-Lavallee L."/>
            <person name="Salas-Leiva D."/>
            <person name="Curtis B.A."/>
            <person name="Zahonova K."/>
            <person name="Pipaliya S."/>
            <person name="Dacks J."/>
            <person name="Roger A.J."/>
        </authorList>
    </citation>
    <scope>NUCLEOTIDE SEQUENCE</scope>
    <source>
        <strain evidence="4">Schooner1</strain>
    </source>
</reference>
<protein>
    <submittedName>
        <fullName evidence="4">Protein furry</fullName>
    </submittedName>
</protein>
<comment type="caution">
    <text evidence="4">The sequence shown here is derived from an EMBL/GenBank/DDBJ whole genome shotgun (WGS) entry which is preliminary data.</text>
</comment>
<name>A0ABQ8XQI0_9EUKA</name>
<dbReference type="InterPro" id="IPR016024">
    <property type="entry name" value="ARM-type_fold"/>
</dbReference>
<feature type="compositionally biased region" description="Acidic residues" evidence="2">
    <location>
        <begin position="2299"/>
        <end position="2312"/>
    </location>
</feature>
<dbReference type="PANTHER" id="PTHR12295:SF30">
    <property type="entry name" value="PROTEIN FURRY"/>
    <property type="match status" value="1"/>
</dbReference>
<keyword evidence="5" id="KW-1185">Reference proteome</keyword>
<feature type="domain" description="Cell morphogenesis central region" evidence="3">
    <location>
        <begin position="1624"/>
        <end position="1737"/>
    </location>
</feature>
<evidence type="ECO:0000256" key="1">
    <source>
        <dbReference type="SAM" id="Coils"/>
    </source>
</evidence>
<sequence>MSGIGNFILQTFLEKFFVVTNTILKERKTTPKMNLFPLKDQRFRSISQSLGTLTTTVAPHVIQALVAWRDKLISTINKQDKPLQSKQLKKIKSDLEKTLNKMMTNRTITPTTHLMESIKTKIDENYEESFYIKYLFISTLYEVVSRITHFEQKIVIKLIEICLKMINEINSEKNWIEKTLINIQNANVVKELCGNIISILSKQIPLIFYEYIFQKIESKNADIYPILEYCELEIDTVTGLNLSTRLLKNLNNYLKNKKCNDNIFLINGINGLLKRLSLIGTKSTKIENEEFIGLIKSFHQEASKLLKSSNDKGLYLPLYVSTFCCNFLVSNKTKSVEEMRKILNLNGTELKFYFNCLQKALKTKGKKREHINLLISINQFFNILLANKKIIINNNKEFEKEIKQLLITLTNFSFFSNKKTKKIKLSFILNDNLIYLLTEMSIILSKWNMEYTVNELLTKLLYYEPNSKNVNENQIFLGLNCFTGIYNSSSIEEQKENFSNKNNIGYYLEKISTQLNDILEFVNEQIGTNSYYYSMNNQKSHNVNSNNINKLLINDFFNDNDQNIWLNILNEIITTVPSITPNPIKLFNYLSNYTLHLNLTLSTNSFKALKNTIIGREELRPYIISTFLNFIYNQIPLEFDDLIEYSLKQLNELLAIWIEMERKELNEIGSSLETSILNLSPNDPILKIVEEYNILKIESKIFVHLCSINPKIRKISFKILNNCKLLDLEKIEKDKKEEIDNYDSLATNSLSELNIKSQMEDEIKLDSMIEFEFNSTNSNIITTDTNSNSSFYENKSESSNIINDDDNTDEINEHHHHYHINENFKKTFKQSNQIELPKINLNKKKMKKLIQENSKDEIKKINLTDHYQSKFANYRAIDFFNYCLKSVYHSFDPFEIQPITKILMIFNQNSTENITHSKLPKSVNNLSNLLNDKYSYNQWIHLLANVLKHYLLCHQEICGIIFNDCNNRVNELDLQMTKKKNQLKEKKNNNINLLTEKTNQWMGFSILRSVSSNPEVVKKEIITEKLIEISLFFNSKFELQQIASALSLAWVNPKSFVLLSNILNNYLNPIFNLLKIEKKKLQKKQFYLKSIKIYLLILQILRIFQSFMDPYLFRKLNIIPQIINNLIIAFQNTIKSLTINLNPLLILKIRYNYFLLIFHFLSLLKSCNTYYNPSIRIKLFNFFLKYAGIGEINKKTQSLEKKLIEQSLLKIKIEKKKNKIRGIIYFAISSIELLSLQIISLLLYGPILNINNSNNTNPFIDDSGIKNTEKMAKNNENNNNNNNKKENNKINLKIFKFLFQLITSKSLTKKLFGYNCLNNLLLSNPKELMNIYLNLSMSGSILISNSFTKIVMNLMIEKSTIFDLTKAQFINFILFHLGSNQENIRSQAVLLFQNNTKFLFNKENQKNINVFIDSHFSHLPDKIIDSQLQQSKFIAKNCPEIAMQVIEEITLRFWKLSNSFIFSKNNNKSKSNESDNNIDKIDNLENLEINVDLQNIHEHQESMLLYMIPWLKTVNYNKTNKQSIKGFKRVLLTVFQISMKAPVNKDIIEKLWQSIFIRSKINLKGILTFLLTNGIGQPNEHYLNTSKRICLYLLRSNEKLVIQALFDNRTFNQYDSIRSRNLTPNKNNDNNNDNQNKNKNFNNLVNLLLLNILDKKDVILILISELVSESKLLFLKNLPKVLHLIFLCIDHKNDYVQLHSKRLLIHLLISLIIRNENIHENEKQKAIILINLILDKKNNSNRNSNSNNNVEDGYGNNVENNDSDGHDLENIEQNMDMDHDLNNLWQFEEVSTNNFYINSEVKLKNFFNKIIKIFTLIKPNIEKEWFEETFFWIQNNNFASLKQIHNYTRTQQIFRCFNFKNMKINQIEYFDVMLLILQKLIIENNSKNYKIIIELIKSIIIIVSRSNTLTNIPKVWWLTIALLKSNYFELFQLLIKLLNEIFIKFKDFETKNFIEKLLKICPNNLKVEKNGILPLINKIYFFPNLMNKNIIDQLIINYLLVKNNLLMGKRKIQLISGLILLLPSLYLSINQDGDDNNDNLIKIKNIFKNVKKKDLKDDPNDDDDDDNDEDDSDSDNDNDNEDEEEDKFEKELDIFYDIKNILKKLIKKEYNNDNKDKFIKSISKQIYLLIAKNEEKQKYYFDLLLNFILNCPNIYKLTFLKLFNNLFFKRKIIFQIDSINIDHEKIAKLFKIINLNNSIEIMYLLQFILNKLQFKKKNFKINLEKIKSNNSEKDKEIGKEKKIIFLDGLLDFPVITNYKPKTISRNRNKNKLTIENKININKLTIENKINKNEIKKEQDDDDDEGDDTDDDFNSLRKIDDPILTKNQEINIKKLNILTQKRKLLDEKKKKIQELSKTIKQKEFQIQYHKQSMKHLIPQQKEGGDDDDQKNIEKKEKKSMIQLDIGNTLEKHNLENELDNLFKDTEEMFKKDNQNFITDLAETIETQNNDSEKENLSDFSEIFDSLDTEALEAIEKEEDDLRLDDDDLQKLDFLMELQEEDDDEFDQKIQKNENESQSMNLENEFDDDDEGDDDNINENDEDDDDGLEDLTQGLMDDLNEFAKDSSNNKD</sequence>
<feature type="domain" description="Cell morphogenesis central region" evidence="3">
    <location>
        <begin position="1494"/>
        <end position="1605"/>
    </location>
</feature>
<feature type="coiled-coil region" evidence="1">
    <location>
        <begin position="2334"/>
        <end position="2364"/>
    </location>
</feature>
<gene>
    <name evidence="4" type="ORF">M0813_29262</name>
</gene>
<dbReference type="EMBL" id="JAOAOG010000269">
    <property type="protein sequence ID" value="KAJ6234669.1"/>
    <property type="molecule type" value="Genomic_DNA"/>
</dbReference>
<feature type="compositionally biased region" description="Acidic residues" evidence="2">
    <location>
        <begin position="2522"/>
        <end position="2547"/>
    </location>
</feature>
<proteinExistence type="predicted"/>
<dbReference type="Pfam" id="PF14228">
    <property type="entry name" value="MOR2-PAG1_mid"/>
    <property type="match status" value="2"/>
</dbReference>
<feature type="coiled-coil region" evidence="1">
    <location>
        <begin position="969"/>
        <end position="996"/>
    </location>
</feature>
<evidence type="ECO:0000259" key="3">
    <source>
        <dbReference type="Pfam" id="PF14228"/>
    </source>
</evidence>
<accession>A0ABQ8XQI0</accession>
<keyword evidence="1" id="KW-0175">Coiled coil</keyword>
<feature type="region of interest" description="Disordered" evidence="2">
    <location>
        <begin position="1741"/>
        <end position="1769"/>
    </location>
</feature>
<feature type="compositionally biased region" description="Basic and acidic residues" evidence="2">
    <location>
        <begin position="2559"/>
        <end position="2569"/>
    </location>
</feature>
<feature type="region of interest" description="Disordered" evidence="2">
    <location>
        <begin position="2294"/>
        <end position="2313"/>
    </location>
</feature>
<feature type="compositionally biased region" description="Acidic residues" evidence="2">
    <location>
        <begin position="2059"/>
        <end position="2086"/>
    </location>
</feature>
<dbReference type="InterPro" id="IPR039867">
    <property type="entry name" value="Furry/Tao3/Mor2"/>
</dbReference>
<evidence type="ECO:0000313" key="4">
    <source>
        <dbReference type="EMBL" id="KAJ6234669.1"/>
    </source>
</evidence>